<protein>
    <recommendedName>
        <fullName evidence="3">Flagellar basal body rod protein FlgB</fullName>
    </recommendedName>
</protein>
<name>A0A1F4U371_UNCSA</name>
<evidence type="ECO:0000256" key="5">
    <source>
        <dbReference type="ARBA" id="ARBA00024934"/>
    </source>
</evidence>
<proteinExistence type="inferred from homology"/>
<sequence>MVEGIVFDQSFDDLEKALRLSAKRQAVISQNIANANTPGYKAMDFDEALDRAVERQGEKKVVMEKEMVALADNSVRYSAYLKMISNKLGILKTIASQGRR</sequence>
<keyword evidence="4" id="KW-0975">Bacterial flagellum</keyword>
<gene>
    <name evidence="7" type="ORF">A2438_00105</name>
</gene>
<dbReference type="EMBL" id="MEUJ01000010">
    <property type="protein sequence ID" value="OGC39331.1"/>
    <property type="molecule type" value="Genomic_DNA"/>
</dbReference>
<feature type="domain" description="Flagellar basal body rod protein N-terminal" evidence="6">
    <location>
        <begin position="17"/>
        <end position="41"/>
    </location>
</feature>
<evidence type="ECO:0000313" key="7">
    <source>
        <dbReference type="EMBL" id="OGC39331.1"/>
    </source>
</evidence>
<evidence type="ECO:0000259" key="6">
    <source>
        <dbReference type="Pfam" id="PF00460"/>
    </source>
</evidence>
<evidence type="ECO:0000256" key="4">
    <source>
        <dbReference type="ARBA" id="ARBA00023143"/>
    </source>
</evidence>
<dbReference type="AlphaFoldDB" id="A0A1F4U371"/>
<dbReference type="PIRSF" id="PIRSF002889">
    <property type="entry name" value="Rod_FlgB"/>
    <property type="match status" value="1"/>
</dbReference>
<dbReference type="GO" id="GO:0030694">
    <property type="term" value="C:bacterial-type flagellum basal body, rod"/>
    <property type="evidence" value="ECO:0007669"/>
    <property type="project" value="InterPro"/>
</dbReference>
<dbReference type="GO" id="GO:0071973">
    <property type="term" value="P:bacterial-type flagellum-dependent cell motility"/>
    <property type="evidence" value="ECO:0007669"/>
    <property type="project" value="InterPro"/>
</dbReference>
<dbReference type="InterPro" id="IPR001444">
    <property type="entry name" value="Flag_bb_rod_N"/>
</dbReference>
<dbReference type="Proteomes" id="UP000179242">
    <property type="component" value="Unassembled WGS sequence"/>
</dbReference>
<reference evidence="7 8" key="1">
    <citation type="journal article" date="2016" name="Nat. Commun.">
        <title>Thousands of microbial genomes shed light on interconnected biogeochemical processes in an aquifer system.</title>
        <authorList>
            <person name="Anantharaman K."/>
            <person name="Brown C.T."/>
            <person name="Hug L.A."/>
            <person name="Sharon I."/>
            <person name="Castelle C.J."/>
            <person name="Probst A.J."/>
            <person name="Thomas B.C."/>
            <person name="Singh A."/>
            <person name="Wilkins M.J."/>
            <person name="Karaoz U."/>
            <person name="Brodie E.L."/>
            <person name="Williams K.H."/>
            <person name="Hubbard S.S."/>
            <person name="Banfield J.F."/>
        </authorList>
    </citation>
    <scope>NUCLEOTIDE SEQUENCE [LARGE SCALE GENOMIC DNA]</scope>
</reference>
<evidence type="ECO:0000256" key="1">
    <source>
        <dbReference type="ARBA" id="ARBA00004117"/>
    </source>
</evidence>
<evidence type="ECO:0000256" key="3">
    <source>
        <dbReference type="ARBA" id="ARBA00014376"/>
    </source>
</evidence>
<comment type="subcellular location">
    <subcellularLocation>
        <location evidence="1">Bacterial flagellum basal body</location>
    </subcellularLocation>
</comment>
<dbReference type="Pfam" id="PF00460">
    <property type="entry name" value="Flg_bb_rod"/>
    <property type="match status" value="1"/>
</dbReference>
<dbReference type="InterPro" id="IPR006300">
    <property type="entry name" value="FlgB"/>
</dbReference>
<comment type="similarity">
    <text evidence="2">Belongs to the flagella basal body rod proteins family.</text>
</comment>
<evidence type="ECO:0000256" key="2">
    <source>
        <dbReference type="ARBA" id="ARBA00009677"/>
    </source>
</evidence>
<accession>A0A1F4U371</accession>
<comment type="caution">
    <text evidence="7">The sequence shown here is derived from an EMBL/GenBank/DDBJ whole genome shotgun (WGS) entry which is preliminary data.</text>
</comment>
<organism evidence="7 8">
    <name type="scientific">candidate division WOR-1 bacterium RIFOXYC2_FULL_46_14</name>
    <dbReference type="NCBI Taxonomy" id="1802587"/>
    <lineage>
        <taxon>Bacteria</taxon>
        <taxon>Bacillati</taxon>
        <taxon>Saganbacteria</taxon>
    </lineage>
</organism>
<evidence type="ECO:0000313" key="8">
    <source>
        <dbReference type="Proteomes" id="UP000179242"/>
    </source>
</evidence>
<comment type="function">
    <text evidence="5">Structural component of flagellum, the bacterial motility apparatus. Part of the rod structure of flagellar basal body.</text>
</comment>